<protein>
    <submittedName>
        <fullName evidence="2">Uncharacterized protein</fullName>
    </submittedName>
</protein>
<dbReference type="AlphaFoldDB" id="A0A6G1C8I8"/>
<reference evidence="2 3" key="1">
    <citation type="submission" date="2019-11" db="EMBL/GenBank/DDBJ databases">
        <title>Whole genome sequence of Oryza granulata.</title>
        <authorList>
            <person name="Li W."/>
        </authorList>
    </citation>
    <scope>NUCLEOTIDE SEQUENCE [LARGE SCALE GENOMIC DNA]</scope>
    <source>
        <strain evidence="3">cv. Menghai</strain>
        <tissue evidence="2">Leaf</tissue>
    </source>
</reference>
<name>A0A6G1C8I8_9ORYZ</name>
<sequence length="92" mass="8852">MGAAVDAPGTSTATVVVVPRSGRGLARSTPLPPPWLSSPPTLETCGGSTGEGERSPAGAVLAAARFPVACLGGGKVGEGSGRVAALCILSLP</sequence>
<dbReference type="Proteomes" id="UP000479710">
    <property type="component" value="Unassembled WGS sequence"/>
</dbReference>
<proteinExistence type="predicted"/>
<dbReference type="EMBL" id="SPHZ02000010">
    <property type="protein sequence ID" value="KAF0895913.1"/>
    <property type="molecule type" value="Genomic_DNA"/>
</dbReference>
<evidence type="ECO:0000313" key="3">
    <source>
        <dbReference type="Proteomes" id="UP000479710"/>
    </source>
</evidence>
<organism evidence="2 3">
    <name type="scientific">Oryza meyeriana var. granulata</name>
    <dbReference type="NCBI Taxonomy" id="110450"/>
    <lineage>
        <taxon>Eukaryota</taxon>
        <taxon>Viridiplantae</taxon>
        <taxon>Streptophyta</taxon>
        <taxon>Embryophyta</taxon>
        <taxon>Tracheophyta</taxon>
        <taxon>Spermatophyta</taxon>
        <taxon>Magnoliopsida</taxon>
        <taxon>Liliopsida</taxon>
        <taxon>Poales</taxon>
        <taxon>Poaceae</taxon>
        <taxon>BOP clade</taxon>
        <taxon>Oryzoideae</taxon>
        <taxon>Oryzeae</taxon>
        <taxon>Oryzinae</taxon>
        <taxon>Oryza</taxon>
        <taxon>Oryza meyeriana</taxon>
    </lineage>
</organism>
<evidence type="ECO:0000256" key="1">
    <source>
        <dbReference type="SAM" id="MobiDB-lite"/>
    </source>
</evidence>
<evidence type="ECO:0000313" key="2">
    <source>
        <dbReference type="EMBL" id="KAF0895913.1"/>
    </source>
</evidence>
<comment type="caution">
    <text evidence="2">The sequence shown here is derived from an EMBL/GenBank/DDBJ whole genome shotgun (WGS) entry which is preliminary data.</text>
</comment>
<accession>A0A6G1C8I8</accession>
<keyword evidence="3" id="KW-1185">Reference proteome</keyword>
<gene>
    <name evidence="2" type="ORF">E2562_017557</name>
</gene>
<feature type="region of interest" description="Disordered" evidence="1">
    <location>
        <begin position="23"/>
        <end position="56"/>
    </location>
</feature>